<proteinExistence type="predicted"/>
<evidence type="ECO:0000313" key="2">
    <source>
        <dbReference type="Proteomes" id="UP000664317"/>
    </source>
</evidence>
<accession>A0ABS3C9M3</accession>
<reference evidence="1 2" key="1">
    <citation type="submission" date="2021-03" db="EMBL/GenBank/DDBJ databases">
        <title>novel species isolated from a fishpond in China.</title>
        <authorList>
            <person name="Lu H."/>
            <person name="Cai Z."/>
        </authorList>
    </citation>
    <scope>NUCLEOTIDE SEQUENCE [LARGE SCALE GENOMIC DNA]</scope>
    <source>
        <strain evidence="1 2">H41</strain>
    </source>
</reference>
<gene>
    <name evidence="1" type="ORF">J0A68_21315</name>
</gene>
<dbReference type="EMBL" id="JAFKCT010000014">
    <property type="protein sequence ID" value="MBN7813510.1"/>
    <property type="molecule type" value="Genomic_DNA"/>
</dbReference>
<organism evidence="1 2">
    <name type="scientific">Algoriphagus oliviformis</name>
    <dbReference type="NCBI Taxonomy" id="2811231"/>
    <lineage>
        <taxon>Bacteria</taxon>
        <taxon>Pseudomonadati</taxon>
        <taxon>Bacteroidota</taxon>
        <taxon>Cytophagia</taxon>
        <taxon>Cytophagales</taxon>
        <taxon>Cyclobacteriaceae</taxon>
        <taxon>Algoriphagus</taxon>
    </lineage>
</organism>
<dbReference type="Proteomes" id="UP000664317">
    <property type="component" value="Unassembled WGS sequence"/>
</dbReference>
<name>A0ABS3C9M3_9BACT</name>
<dbReference type="RefSeq" id="WP_206580283.1">
    <property type="nucleotide sequence ID" value="NZ_JAFKCT010000014.1"/>
</dbReference>
<comment type="caution">
    <text evidence="1">The sequence shown here is derived from an EMBL/GenBank/DDBJ whole genome shotgun (WGS) entry which is preliminary data.</text>
</comment>
<protein>
    <submittedName>
        <fullName evidence="1">Uncharacterized protein</fullName>
    </submittedName>
</protein>
<evidence type="ECO:0000313" key="1">
    <source>
        <dbReference type="EMBL" id="MBN7813510.1"/>
    </source>
</evidence>
<keyword evidence="2" id="KW-1185">Reference proteome</keyword>
<sequence length="113" mass="13566">MAKKAEHINFNLRLMNDYRHRVAIERLAGSDRNQLICTYGRWIMLFNLVESSRYAERSAMQFFDIYSNINRIDWLIEEPDGIIDDIVRAIRDYQQVFDPKKHDFVRLVCKLPN</sequence>